<dbReference type="InterPro" id="IPR014322">
    <property type="entry name" value="RNA_pol_sigma-B/F/G"/>
</dbReference>
<dbReference type="InterPro" id="IPR000943">
    <property type="entry name" value="RNA_pol_sigma70"/>
</dbReference>
<evidence type="ECO:0000256" key="2">
    <source>
        <dbReference type="ARBA" id="ARBA00023082"/>
    </source>
</evidence>
<dbReference type="Gene3D" id="1.10.10.10">
    <property type="entry name" value="Winged helix-like DNA-binding domain superfamily/Winged helix DNA-binding domain"/>
    <property type="match status" value="2"/>
</dbReference>
<evidence type="ECO:0000256" key="1">
    <source>
        <dbReference type="ARBA" id="ARBA00023015"/>
    </source>
</evidence>
<keyword evidence="3" id="KW-0238">DNA-binding</keyword>
<feature type="domain" description="RNA polymerase sigma-70 region 4" evidence="6">
    <location>
        <begin position="208"/>
        <end position="256"/>
    </location>
</feature>
<dbReference type="GO" id="GO:0003677">
    <property type="term" value="F:DNA binding"/>
    <property type="evidence" value="ECO:0007669"/>
    <property type="project" value="UniProtKB-KW"/>
</dbReference>
<dbReference type="InterPro" id="IPR014284">
    <property type="entry name" value="RNA_pol_sigma-70_dom"/>
</dbReference>
<dbReference type="PANTHER" id="PTHR30385:SF4">
    <property type="entry name" value="RNA POLYMERASE SIGMA-E FACTOR"/>
    <property type="match status" value="1"/>
</dbReference>
<proteinExistence type="predicted"/>
<dbReference type="InterPro" id="IPR013324">
    <property type="entry name" value="RNA_pol_sigma_r3/r4-like"/>
</dbReference>
<dbReference type="InterPro" id="IPR007630">
    <property type="entry name" value="RNA_pol_sigma70_r4"/>
</dbReference>
<dbReference type="PRINTS" id="PR00046">
    <property type="entry name" value="SIGMA70FCT"/>
</dbReference>
<dbReference type="NCBIfam" id="TIGR02937">
    <property type="entry name" value="sigma70-ECF"/>
    <property type="match status" value="1"/>
</dbReference>
<evidence type="ECO:0000259" key="5">
    <source>
        <dbReference type="Pfam" id="PF04542"/>
    </source>
</evidence>
<dbReference type="InterPro" id="IPR036388">
    <property type="entry name" value="WH-like_DNA-bd_sf"/>
</dbReference>
<dbReference type="AlphaFoldDB" id="A0A5B8IBU8"/>
<keyword evidence="4" id="KW-0804">Transcription</keyword>
<feature type="domain" description="RNA polymerase sigma-70 region 2" evidence="5">
    <location>
        <begin position="40"/>
        <end position="109"/>
    </location>
</feature>
<dbReference type="GO" id="GO:0006352">
    <property type="term" value="P:DNA-templated transcription initiation"/>
    <property type="evidence" value="ECO:0007669"/>
    <property type="project" value="InterPro"/>
</dbReference>
<dbReference type="NCBIfam" id="TIGR02980">
    <property type="entry name" value="SigBFG"/>
    <property type="match status" value="1"/>
</dbReference>
<dbReference type="Proteomes" id="UP000320580">
    <property type="component" value="Chromosome"/>
</dbReference>
<keyword evidence="1" id="KW-0805">Transcription regulation</keyword>
<dbReference type="InterPro" id="IPR013325">
    <property type="entry name" value="RNA_pol_sigma_r2"/>
</dbReference>
<dbReference type="GO" id="GO:0016987">
    <property type="term" value="F:sigma factor activity"/>
    <property type="evidence" value="ECO:0007669"/>
    <property type="project" value="UniProtKB-KW"/>
</dbReference>
<name>A0A5B8IBU8_9ACTN</name>
<organism evidence="7 8">
    <name type="scientific">Streptomyces qinzhouensis</name>
    <dbReference type="NCBI Taxonomy" id="2599401"/>
    <lineage>
        <taxon>Bacteria</taxon>
        <taxon>Bacillati</taxon>
        <taxon>Actinomycetota</taxon>
        <taxon>Actinomycetes</taxon>
        <taxon>Kitasatosporales</taxon>
        <taxon>Streptomycetaceae</taxon>
        <taxon>Streptomyces</taxon>
    </lineage>
</organism>
<evidence type="ECO:0000313" key="8">
    <source>
        <dbReference type="Proteomes" id="UP000320580"/>
    </source>
</evidence>
<protein>
    <submittedName>
        <fullName evidence="7">SigB/SigF/SigG family RNA polymerase sigma factor</fullName>
    </submittedName>
</protein>
<dbReference type="SUPFAM" id="SSF88946">
    <property type="entry name" value="Sigma2 domain of RNA polymerase sigma factors"/>
    <property type="match status" value="1"/>
</dbReference>
<evidence type="ECO:0000256" key="4">
    <source>
        <dbReference type="ARBA" id="ARBA00023163"/>
    </source>
</evidence>
<dbReference type="CDD" id="cd06171">
    <property type="entry name" value="Sigma70_r4"/>
    <property type="match status" value="1"/>
</dbReference>
<dbReference type="Pfam" id="PF04542">
    <property type="entry name" value="Sigma70_r2"/>
    <property type="match status" value="1"/>
</dbReference>
<evidence type="ECO:0000259" key="6">
    <source>
        <dbReference type="Pfam" id="PF04545"/>
    </source>
</evidence>
<dbReference type="OrthoDB" id="9804285at2"/>
<accession>A0A5B8IBU8</accession>
<evidence type="ECO:0000313" key="7">
    <source>
        <dbReference type="EMBL" id="QDY75628.1"/>
    </source>
</evidence>
<keyword evidence="2" id="KW-0731">Sigma factor</keyword>
<keyword evidence="8" id="KW-1185">Reference proteome</keyword>
<dbReference type="Pfam" id="PF04545">
    <property type="entry name" value="Sigma70_r4"/>
    <property type="match status" value="1"/>
</dbReference>
<evidence type="ECO:0000256" key="3">
    <source>
        <dbReference type="ARBA" id="ARBA00023125"/>
    </source>
</evidence>
<dbReference type="EMBL" id="CP042266">
    <property type="protein sequence ID" value="QDY75628.1"/>
    <property type="molecule type" value="Genomic_DNA"/>
</dbReference>
<sequence length="263" mass="28966">MMSVTRRRHPHDDAPDTAADFRRLAALPDGVEHDTLRDGLVRAWLPMAHRIAARYRDRGEPLDDLCQVAALALVKAVDGFDPARGPAFVSYAVPTITGEVRRHFRDHTWLLRVPRRTQELRGRVRTAYRELARSGAEPTLAAIAARAGLDPEDVREGLSALHAYAGLSLDAELASGAPGEGLTLADTLGAPDPELDTVVDRVAITPLIAELPEREQRILYLRFFRGMTQSRIAEECGISQMHVSRLLSDTCSELRHRTLSGAA</sequence>
<dbReference type="KEGG" id="sqz:FQU76_02870"/>
<gene>
    <name evidence="7" type="ORF">FQU76_02870</name>
</gene>
<dbReference type="SUPFAM" id="SSF88659">
    <property type="entry name" value="Sigma3 and sigma4 domains of RNA polymerase sigma factors"/>
    <property type="match status" value="2"/>
</dbReference>
<dbReference type="Gene3D" id="1.20.120.1810">
    <property type="match status" value="1"/>
</dbReference>
<dbReference type="PANTHER" id="PTHR30385">
    <property type="entry name" value="SIGMA FACTOR F FLAGELLAR"/>
    <property type="match status" value="1"/>
</dbReference>
<reference evidence="7 8" key="1">
    <citation type="submission" date="2019-07" db="EMBL/GenBank/DDBJ databases">
        <authorList>
            <person name="Zhu P."/>
        </authorList>
    </citation>
    <scope>NUCLEOTIDE SEQUENCE [LARGE SCALE GENOMIC DNA]</scope>
    <source>
        <strain evidence="7 8">SSL-25</strain>
    </source>
</reference>
<dbReference type="InterPro" id="IPR007627">
    <property type="entry name" value="RNA_pol_sigma70_r2"/>
</dbReference>